<dbReference type="EMBL" id="CH476642">
    <property type="protein sequence ID" value="EDN98014.1"/>
    <property type="molecule type" value="Genomic_DNA"/>
</dbReference>
<proteinExistence type="predicted"/>
<dbReference type="RefSeq" id="XP_001586293.1">
    <property type="nucleotide sequence ID" value="XM_001586243.1"/>
</dbReference>
<dbReference type="InParanoid" id="A7F5J3"/>
<dbReference type="GeneID" id="5482336"/>
<evidence type="ECO:0000313" key="1">
    <source>
        <dbReference type="EMBL" id="EDN98014.1"/>
    </source>
</evidence>
<gene>
    <name evidence="1" type="ORF">SS1G_12871</name>
</gene>
<accession>A7F5J3</accession>
<dbReference type="AlphaFoldDB" id="A7F5J3"/>
<dbReference type="Proteomes" id="UP000001312">
    <property type="component" value="Unassembled WGS sequence"/>
</dbReference>
<organism evidence="1 2">
    <name type="scientific">Sclerotinia sclerotiorum (strain ATCC 18683 / 1980 / Ss-1)</name>
    <name type="common">White mold</name>
    <name type="synonym">Whetzelinia sclerotiorum</name>
    <dbReference type="NCBI Taxonomy" id="665079"/>
    <lineage>
        <taxon>Eukaryota</taxon>
        <taxon>Fungi</taxon>
        <taxon>Dikarya</taxon>
        <taxon>Ascomycota</taxon>
        <taxon>Pezizomycotina</taxon>
        <taxon>Leotiomycetes</taxon>
        <taxon>Helotiales</taxon>
        <taxon>Sclerotiniaceae</taxon>
        <taxon>Sclerotinia</taxon>
    </lineage>
</organism>
<sequence>MKVQAAAYDMHFEKPGAALVRPWKLEEHNTIKSPSTATTKIPRYPSLGGAQDFKYRI</sequence>
<evidence type="ECO:0000313" key="2">
    <source>
        <dbReference type="Proteomes" id="UP000001312"/>
    </source>
</evidence>
<reference evidence="2" key="1">
    <citation type="journal article" date="2011" name="PLoS Genet.">
        <title>Genomic analysis of the necrotrophic fungal pathogens Sclerotinia sclerotiorum and Botrytis cinerea.</title>
        <authorList>
            <person name="Amselem J."/>
            <person name="Cuomo C.A."/>
            <person name="van Kan J.A."/>
            <person name="Viaud M."/>
            <person name="Benito E.P."/>
            <person name="Couloux A."/>
            <person name="Coutinho P.M."/>
            <person name="de Vries R.P."/>
            <person name="Dyer P.S."/>
            <person name="Fillinger S."/>
            <person name="Fournier E."/>
            <person name="Gout L."/>
            <person name="Hahn M."/>
            <person name="Kohn L."/>
            <person name="Lapalu N."/>
            <person name="Plummer K.M."/>
            <person name="Pradier J.M."/>
            <person name="Quevillon E."/>
            <person name="Sharon A."/>
            <person name="Simon A."/>
            <person name="ten Have A."/>
            <person name="Tudzynski B."/>
            <person name="Tudzynski P."/>
            <person name="Wincker P."/>
            <person name="Andrew M."/>
            <person name="Anthouard V."/>
            <person name="Beever R.E."/>
            <person name="Beffa R."/>
            <person name="Benoit I."/>
            <person name="Bouzid O."/>
            <person name="Brault B."/>
            <person name="Chen Z."/>
            <person name="Choquer M."/>
            <person name="Collemare J."/>
            <person name="Cotton P."/>
            <person name="Danchin E.G."/>
            <person name="Da Silva C."/>
            <person name="Gautier A."/>
            <person name="Giraud C."/>
            <person name="Giraud T."/>
            <person name="Gonzalez C."/>
            <person name="Grossetete S."/>
            <person name="Guldener U."/>
            <person name="Henrissat B."/>
            <person name="Howlett B.J."/>
            <person name="Kodira C."/>
            <person name="Kretschmer M."/>
            <person name="Lappartient A."/>
            <person name="Leroch M."/>
            <person name="Levis C."/>
            <person name="Mauceli E."/>
            <person name="Neuveglise C."/>
            <person name="Oeser B."/>
            <person name="Pearson M."/>
            <person name="Poulain J."/>
            <person name="Poussereau N."/>
            <person name="Quesneville H."/>
            <person name="Rascle C."/>
            <person name="Schumacher J."/>
            <person name="Segurens B."/>
            <person name="Sexton A."/>
            <person name="Silva E."/>
            <person name="Sirven C."/>
            <person name="Soanes D.M."/>
            <person name="Talbot N.J."/>
            <person name="Templeton M."/>
            <person name="Yandava C."/>
            <person name="Yarden O."/>
            <person name="Zeng Q."/>
            <person name="Rollins J.A."/>
            <person name="Lebrun M.H."/>
            <person name="Dickman M."/>
        </authorList>
    </citation>
    <scope>NUCLEOTIDE SEQUENCE [LARGE SCALE GENOMIC DNA]</scope>
    <source>
        <strain evidence="2">ATCC 18683 / 1980 / Ss-1</strain>
    </source>
</reference>
<protein>
    <submittedName>
        <fullName evidence="1">Uncharacterized protein</fullName>
    </submittedName>
</protein>
<name>A7F5J3_SCLS1</name>
<keyword evidence="2" id="KW-1185">Reference proteome</keyword>
<dbReference type="KEGG" id="ssl:SS1G_12871"/>